<name>A0A5J6G936_STRKN</name>
<dbReference type="PRINTS" id="PR00412">
    <property type="entry name" value="EPOXHYDRLASE"/>
</dbReference>
<evidence type="ECO:0000256" key="1">
    <source>
        <dbReference type="ARBA" id="ARBA00022801"/>
    </source>
</evidence>
<dbReference type="GO" id="GO:0016787">
    <property type="term" value="F:hydrolase activity"/>
    <property type="evidence" value="ECO:0007669"/>
    <property type="project" value="UniProtKB-KW"/>
</dbReference>
<dbReference type="OrthoDB" id="3210844at2"/>
<proteinExistence type="predicted"/>
<dbReference type="PANTHER" id="PTHR43798:SF31">
    <property type="entry name" value="AB HYDROLASE SUPERFAMILY PROTEIN YCLE"/>
    <property type="match status" value="1"/>
</dbReference>
<dbReference type="SUPFAM" id="SSF53474">
    <property type="entry name" value="alpha/beta-Hydrolases"/>
    <property type="match status" value="1"/>
</dbReference>
<organism evidence="3 4">
    <name type="scientific">Streptomyces kanamyceticus</name>
    <dbReference type="NCBI Taxonomy" id="1967"/>
    <lineage>
        <taxon>Bacteria</taxon>
        <taxon>Bacillati</taxon>
        <taxon>Actinomycetota</taxon>
        <taxon>Actinomycetes</taxon>
        <taxon>Kitasatosporales</taxon>
        <taxon>Streptomycetaceae</taxon>
        <taxon>Streptomyces</taxon>
    </lineage>
</organism>
<dbReference type="GO" id="GO:0016020">
    <property type="term" value="C:membrane"/>
    <property type="evidence" value="ECO:0007669"/>
    <property type="project" value="TreeGrafter"/>
</dbReference>
<dbReference type="EMBL" id="CP023699">
    <property type="protein sequence ID" value="QEU91122.1"/>
    <property type="molecule type" value="Genomic_DNA"/>
</dbReference>
<dbReference type="InterPro" id="IPR000073">
    <property type="entry name" value="AB_hydrolase_1"/>
</dbReference>
<dbReference type="Proteomes" id="UP000325529">
    <property type="component" value="Chromosome"/>
</dbReference>
<evidence type="ECO:0000259" key="2">
    <source>
        <dbReference type="Pfam" id="PF12697"/>
    </source>
</evidence>
<accession>A0A5J6G936</accession>
<dbReference type="InterPro" id="IPR029058">
    <property type="entry name" value="AB_hydrolase_fold"/>
</dbReference>
<evidence type="ECO:0000313" key="4">
    <source>
        <dbReference type="Proteomes" id="UP000325529"/>
    </source>
</evidence>
<gene>
    <name evidence="3" type="ORF">CP970_09735</name>
</gene>
<feature type="domain" description="AB hydrolase-1" evidence="2">
    <location>
        <begin position="25"/>
        <end position="260"/>
    </location>
</feature>
<dbReference type="Pfam" id="PF12697">
    <property type="entry name" value="Abhydrolase_6"/>
    <property type="match status" value="1"/>
</dbReference>
<keyword evidence="1 3" id="KW-0378">Hydrolase</keyword>
<reference evidence="3 4" key="1">
    <citation type="submission" date="2017-09" db="EMBL/GenBank/DDBJ databases">
        <authorList>
            <person name="Lee N."/>
            <person name="Cho B.-K."/>
        </authorList>
    </citation>
    <scope>NUCLEOTIDE SEQUENCE [LARGE SCALE GENOMIC DNA]</scope>
    <source>
        <strain evidence="3 4">ATCC 12853</strain>
    </source>
</reference>
<dbReference type="RefSeq" id="WP_055543448.1">
    <property type="nucleotide sequence ID" value="NZ_CP023699.1"/>
</dbReference>
<dbReference type="KEGG" id="ska:CP970_09735"/>
<dbReference type="PRINTS" id="PR00111">
    <property type="entry name" value="ABHYDROLASE"/>
</dbReference>
<dbReference type="AlphaFoldDB" id="A0A5J6G936"/>
<protein>
    <submittedName>
        <fullName evidence="3">Alpha/beta hydrolase</fullName>
    </submittedName>
</protein>
<dbReference type="PANTHER" id="PTHR43798">
    <property type="entry name" value="MONOACYLGLYCEROL LIPASE"/>
    <property type="match status" value="1"/>
</dbReference>
<dbReference type="InterPro" id="IPR000639">
    <property type="entry name" value="Epox_hydrolase-like"/>
</dbReference>
<dbReference type="Gene3D" id="3.40.50.1820">
    <property type="entry name" value="alpha/beta hydrolase"/>
    <property type="match status" value="1"/>
</dbReference>
<evidence type="ECO:0000313" key="3">
    <source>
        <dbReference type="EMBL" id="QEU91122.1"/>
    </source>
</evidence>
<keyword evidence="4" id="KW-1185">Reference proteome</keyword>
<sequence>MPLIKVNGINLNYEESGPSSGPPVLLVMGSGSGGRAWHLHQVPALTAAGYRVITFDNRGIPPTDECGEGFTIDDLVGDTAGLIEALGIGPCKLVGTSLGARVAQELMLARPGLIERAVLLATRGRADALRAALGRAEVELHDSGAQLPAAYEAAVQAMQNLSPRTLNDPEQVRDWLDVFELTRRSGPGHRAQLGLNSEQNRLAAYRDIAVPCLVVAFQDDLLTPPTLCREVAEAIPGASFDVVPDCGHYGYLERPEEVNKRVIEFFGTVN</sequence>
<dbReference type="InterPro" id="IPR050266">
    <property type="entry name" value="AB_hydrolase_sf"/>
</dbReference>